<keyword evidence="1" id="KW-0547">Nucleotide-binding</keyword>
<dbReference type="GO" id="GO:0005525">
    <property type="term" value="F:GTP binding"/>
    <property type="evidence" value="ECO:0007669"/>
    <property type="project" value="InterPro"/>
</dbReference>
<dbReference type="InterPro" id="IPR027417">
    <property type="entry name" value="P-loop_NTPase"/>
</dbReference>
<evidence type="ECO:0000259" key="3">
    <source>
        <dbReference type="Pfam" id="PF04548"/>
    </source>
</evidence>
<dbReference type="OrthoDB" id="8954335at2759"/>
<dbReference type="InParanoid" id="A0A067PYD8"/>
<dbReference type="EMBL" id="KL197715">
    <property type="protein sequence ID" value="KDQ59833.1"/>
    <property type="molecule type" value="Genomic_DNA"/>
</dbReference>
<feature type="region of interest" description="Disordered" evidence="2">
    <location>
        <begin position="1"/>
        <end position="68"/>
    </location>
</feature>
<keyword evidence="5" id="KW-1185">Reference proteome</keyword>
<evidence type="ECO:0000313" key="5">
    <source>
        <dbReference type="Proteomes" id="UP000027265"/>
    </source>
</evidence>
<dbReference type="InterPro" id="IPR006703">
    <property type="entry name" value="G_AIG1"/>
</dbReference>
<dbReference type="PROSITE" id="PS00675">
    <property type="entry name" value="SIGMA54_INTERACT_1"/>
    <property type="match status" value="1"/>
</dbReference>
<sequence length="409" mass="44990">MSSYSPPPSFEELYPPAPSRQRYGSHQQSRSRHGGPHHESISSRGPNITRLQALPPAPPPFSSQTTLVPTPYTPASYAGSDSIFPSIPTANVIVFGESGAGKSSVINMVAGRDVANTSSGATGCTFRSEQHVVSTPHVTMNIFDTVGLNEGSEGTVQSADAIKNLYKLVRSMEDGVNLLVYVVKGPRIKESTSNNYRMFYEAFCQKKVPIVLVITGLENESDPDDWWRKNFVTFRKYRMEFSGQACVTATRGKQNSQGRCVFQKEYDDSVPKVVDLITQRCSGEPFKMERIGWFLAVLKTTFNGVTIIIPGVKPAVLARALYLALCQAGGMPPEKAKKLANEVERELLLKDFNGDTPVEAGSDGDTLRIVNEFDKAFLSDGYSMDEVVVDKRHSFLGIRWGRRKDAGMA</sequence>
<dbReference type="InterPro" id="IPR025662">
    <property type="entry name" value="Sigma_54_int_dom_ATP-bd_1"/>
</dbReference>
<reference evidence="5" key="1">
    <citation type="journal article" date="2014" name="Proc. Natl. Acad. Sci. U.S.A.">
        <title>Extensive sampling of basidiomycete genomes demonstrates inadequacy of the white-rot/brown-rot paradigm for wood decay fungi.</title>
        <authorList>
            <person name="Riley R."/>
            <person name="Salamov A.A."/>
            <person name="Brown D.W."/>
            <person name="Nagy L.G."/>
            <person name="Floudas D."/>
            <person name="Held B.W."/>
            <person name="Levasseur A."/>
            <person name="Lombard V."/>
            <person name="Morin E."/>
            <person name="Otillar R."/>
            <person name="Lindquist E.A."/>
            <person name="Sun H."/>
            <person name="LaButti K.M."/>
            <person name="Schmutz J."/>
            <person name="Jabbour D."/>
            <person name="Luo H."/>
            <person name="Baker S.E."/>
            <person name="Pisabarro A.G."/>
            <person name="Walton J.D."/>
            <person name="Blanchette R.A."/>
            <person name="Henrissat B."/>
            <person name="Martin F."/>
            <person name="Cullen D."/>
            <person name="Hibbett D.S."/>
            <person name="Grigoriev I.V."/>
        </authorList>
    </citation>
    <scope>NUCLEOTIDE SEQUENCE [LARGE SCALE GENOMIC DNA]</scope>
    <source>
        <strain evidence="5">MUCL 33604</strain>
    </source>
</reference>
<protein>
    <recommendedName>
        <fullName evidence="3">AIG1-type G domain-containing protein</fullName>
    </recommendedName>
</protein>
<dbReference type="Proteomes" id="UP000027265">
    <property type="component" value="Unassembled WGS sequence"/>
</dbReference>
<accession>A0A067PYD8</accession>
<evidence type="ECO:0000256" key="1">
    <source>
        <dbReference type="ARBA" id="ARBA00022741"/>
    </source>
</evidence>
<name>A0A067PYD8_9AGAM</name>
<dbReference type="AlphaFoldDB" id="A0A067PYD8"/>
<gene>
    <name evidence="4" type="ORF">JAAARDRAFT_33406</name>
</gene>
<dbReference type="CDD" id="cd00882">
    <property type="entry name" value="Ras_like_GTPase"/>
    <property type="match status" value="1"/>
</dbReference>
<feature type="domain" description="AIG1-type G" evidence="3">
    <location>
        <begin position="91"/>
        <end position="225"/>
    </location>
</feature>
<dbReference type="STRING" id="933084.A0A067PYD8"/>
<dbReference type="HOGENOM" id="CLU_655623_0_0_1"/>
<organism evidence="4 5">
    <name type="scientific">Jaapia argillacea MUCL 33604</name>
    <dbReference type="NCBI Taxonomy" id="933084"/>
    <lineage>
        <taxon>Eukaryota</taxon>
        <taxon>Fungi</taxon>
        <taxon>Dikarya</taxon>
        <taxon>Basidiomycota</taxon>
        <taxon>Agaricomycotina</taxon>
        <taxon>Agaricomycetes</taxon>
        <taxon>Agaricomycetidae</taxon>
        <taxon>Jaapiales</taxon>
        <taxon>Jaapiaceae</taxon>
        <taxon>Jaapia</taxon>
    </lineage>
</organism>
<proteinExistence type="predicted"/>
<dbReference type="Gene3D" id="3.40.50.300">
    <property type="entry name" value="P-loop containing nucleotide triphosphate hydrolases"/>
    <property type="match status" value="1"/>
</dbReference>
<evidence type="ECO:0000313" key="4">
    <source>
        <dbReference type="EMBL" id="KDQ59833.1"/>
    </source>
</evidence>
<dbReference type="SUPFAM" id="SSF52540">
    <property type="entry name" value="P-loop containing nucleoside triphosphate hydrolases"/>
    <property type="match status" value="1"/>
</dbReference>
<dbReference type="Pfam" id="PF04548">
    <property type="entry name" value="AIG1"/>
    <property type="match status" value="1"/>
</dbReference>
<evidence type="ECO:0000256" key="2">
    <source>
        <dbReference type="SAM" id="MobiDB-lite"/>
    </source>
</evidence>